<dbReference type="KEGG" id="brb:EH207_15950"/>
<name>A0A4P8QT62_9GAMM</name>
<evidence type="ECO:0000313" key="2">
    <source>
        <dbReference type="EMBL" id="QCR10407.1"/>
    </source>
</evidence>
<dbReference type="SUPFAM" id="SSF56399">
    <property type="entry name" value="ADP-ribosylation"/>
    <property type="match status" value="1"/>
</dbReference>
<dbReference type="Pfam" id="PF09143">
    <property type="entry name" value="AvrPphF-ORF-2"/>
    <property type="match status" value="1"/>
</dbReference>
<dbReference type="Proteomes" id="UP000299580">
    <property type="component" value="Chromosome"/>
</dbReference>
<dbReference type="EMBL" id="CP034035">
    <property type="protein sequence ID" value="QCR10407.1"/>
    <property type="molecule type" value="Genomic_DNA"/>
</dbReference>
<evidence type="ECO:0000256" key="1">
    <source>
        <dbReference type="SAM" id="MobiDB-lite"/>
    </source>
</evidence>
<feature type="compositionally biased region" description="Low complexity" evidence="1">
    <location>
        <begin position="9"/>
        <end position="27"/>
    </location>
</feature>
<keyword evidence="3" id="KW-1185">Reference proteome</keyword>
<dbReference type="OrthoDB" id="6428242at2"/>
<dbReference type="AlphaFoldDB" id="A0A4P8QT62"/>
<feature type="region of interest" description="Disordered" evidence="1">
    <location>
        <begin position="1"/>
        <end position="36"/>
    </location>
</feature>
<proteinExistence type="predicted"/>
<protein>
    <submittedName>
        <fullName evidence="2">Type III effector</fullName>
    </submittedName>
</protein>
<gene>
    <name evidence="2" type="ORF">EH207_15950</name>
</gene>
<organism evidence="2 3">
    <name type="scientific">Brenneria rubrifaciens</name>
    <dbReference type="NCBI Taxonomy" id="55213"/>
    <lineage>
        <taxon>Bacteria</taxon>
        <taxon>Pseudomonadati</taxon>
        <taxon>Pseudomonadota</taxon>
        <taxon>Gammaproteobacteria</taxon>
        <taxon>Enterobacterales</taxon>
        <taxon>Pectobacteriaceae</taxon>
        <taxon>Brenneria</taxon>
    </lineage>
</organism>
<accession>A0A4P8QT62</accession>
<dbReference type="InterPro" id="IPR015226">
    <property type="entry name" value="T3_effector_HopF2"/>
</dbReference>
<sequence>MGNFCITRSAGPGSPGSPGAAEHASSSTNVHTRGGQTINSVYDLPYEEREEFLNAYDPVRSMGLNENTLLYRSTERRFISNNQLKGNPNSIASISNHERVRPNPYLGLIRGATPHFPVEMRASDLGTPSLNVMVGPQARGTVSLYASGRQNVTVEMSLGDFMREGGRVYNDSSSAMSSEYATALIVTLPRGSSVPVRIV</sequence>
<evidence type="ECO:0000313" key="3">
    <source>
        <dbReference type="Proteomes" id="UP000299580"/>
    </source>
</evidence>
<reference evidence="2 3" key="1">
    <citation type="submission" date="2018-11" db="EMBL/GenBank/DDBJ databases">
        <title>Genome sequences of Brenneria nigrifluens and Brenneria rubrifaciens.</title>
        <authorList>
            <person name="Poret-Peterson A.T."/>
            <person name="McClean A.E."/>
            <person name="Kluepfel D.A."/>
        </authorList>
    </citation>
    <scope>NUCLEOTIDE SEQUENCE [LARGE SCALE GENOMIC DNA]</scope>
    <source>
        <strain evidence="2 3">6D370</strain>
    </source>
</reference>